<keyword evidence="4" id="KW-0539">Nucleus</keyword>
<proteinExistence type="inferred from homology"/>
<protein>
    <recommendedName>
        <fullName evidence="3">Elongin-C</fullName>
    </recommendedName>
</protein>
<dbReference type="Proteomes" id="UP000011761">
    <property type="component" value="Unassembled WGS sequence"/>
</dbReference>
<evidence type="ECO:0000259" key="6">
    <source>
        <dbReference type="Pfam" id="PF03931"/>
    </source>
</evidence>
<name>M2M559_BAUPA</name>
<organism evidence="7 8">
    <name type="scientific">Baudoinia panamericana (strain UAMH 10762)</name>
    <name type="common">Angels' share fungus</name>
    <name type="synonym">Baudoinia compniacensis (strain UAMH 10762)</name>
    <dbReference type="NCBI Taxonomy" id="717646"/>
    <lineage>
        <taxon>Eukaryota</taxon>
        <taxon>Fungi</taxon>
        <taxon>Dikarya</taxon>
        <taxon>Ascomycota</taxon>
        <taxon>Pezizomycotina</taxon>
        <taxon>Dothideomycetes</taxon>
        <taxon>Dothideomycetidae</taxon>
        <taxon>Mycosphaerellales</taxon>
        <taxon>Teratosphaeriaceae</taxon>
        <taxon>Baudoinia</taxon>
    </lineage>
</organism>
<dbReference type="FunFam" id="3.30.710.10:FF:000035">
    <property type="entry name" value="Elongin C transcription elongation factor"/>
    <property type="match status" value="1"/>
</dbReference>
<comment type="subcellular location">
    <subcellularLocation>
        <location evidence="1">Nucleus</location>
    </subcellularLocation>
</comment>
<evidence type="ECO:0000256" key="5">
    <source>
        <dbReference type="ARBA" id="ARBA00045385"/>
    </source>
</evidence>
<dbReference type="InterPro" id="IPR016073">
    <property type="entry name" value="Skp1_comp_POZ"/>
</dbReference>
<dbReference type="InterPro" id="IPR001232">
    <property type="entry name" value="SKP1-like"/>
</dbReference>
<evidence type="ECO:0000256" key="2">
    <source>
        <dbReference type="ARBA" id="ARBA00009993"/>
    </source>
</evidence>
<evidence type="ECO:0000256" key="1">
    <source>
        <dbReference type="ARBA" id="ARBA00004123"/>
    </source>
</evidence>
<comment type="similarity">
    <text evidence="2">Belongs to the SKP1 family.</text>
</comment>
<dbReference type="GO" id="GO:0006511">
    <property type="term" value="P:ubiquitin-dependent protein catabolic process"/>
    <property type="evidence" value="ECO:0007669"/>
    <property type="project" value="InterPro"/>
</dbReference>
<evidence type="ECO:0000313" key="8">
    <source>
        <dbReference type="Proteomes" id="UP000011761"/>
    </source>
</evidence>
<dbReference type="STRING" id="717646.M2M559"/>
<sequence length="100" mass="11383">MAEQADYVTLVSSDGYSYVVQRSAACISPAIRRMLDPANGFLESKTGVIRFDNFHAILLETIVKYMYYNEKNKDARDIADMDFPDSLCLELVWAADYLDI</sequence>
<evidence type="ECO:0000256" key="4">
    <source>
        <dbReference type="ARBA" id="ARBA00023242"/>
    </source>
</evidence>
<dbReference type="OMA" id="HCNCARA"/>
<feature type="domain" description="SKP1 component POZ" evidence="6">
    <location>
        <begin position="7"/>
        <end position="70"/>
    </location>
</feature>
<dbReference type="AlphaFoldDB" id="M2M559"/>
<dbReference type="CDD" id="cd18321">
    <property type="entry name" value="BTB_POZ_EloC"/>
    <property type="match status" value="1"/>
</dbReference>
<dbReference type="SUPFAM" id="SSF54695">
    <property type="entry name" value="POZ domain"/>
    <property type="match status" value="1"/>
</dbReference>
<accession>M2M559</accession>
<keyword evidence="8" id="KW-1185">Reference proteome</keyword>
<dbReference type="HOGENOM" id="CLU_130038_1_0_1"/>
<dbReference type="SMART" id="SM00512">
    <property type="entry name" value="Skp1"/>
    <property type="match status" value="1"/>
</dbReference>
<dbReference type="KEGG" id="bcom:BAUCODRAFT_303309"/>
<dbReference type="GeneID" id="19111199"/>
<gene>
    <name evidence="7" type="ORF">BAUCODRAFT_303309</name>
</gene>
<dbReference type="OrthoDB" id="249087at2759"/>
<evidence type="ECO:0000256" key="3">
    <source>
        <dbReference type="ARBA" id="ARBA00021347"/>
    </source>
</evidence>
<comment type="function">
    <text evidence="5">Essential component of the SCF (SKP1-CUL1-F-box protein) E3 ubiquitin ligase complexes, which mediate the ubiquitination and subsequent proteasomal degradation of target proteins. Controls sulfur metabolite repression, probably by mediating the inactivation or degradation of the metR transcription factor.</text>
</comment>
<evidence type="ECO:0000313" key="7">
    <source>
        <dbReference type="EMBL" id="EMC91756.1"/>
    </source>
</evidence>
<dbReference type="GO" id="GO:0005634">
    <property type="term" value="C:nucleus"/>
    <property type="evidence" value="ECO:0007669"/>
    <property type="project" value="UniProtKB-SubCell"/>
</dbReference>
<dbReference type="RefSeq" id="XP_007681204.1">
    <property type="nucleotide sequence ID" value="XM_007683014.1"/>
</dbReference>
<dbReference type="Pfam" id="PF03931">
    <property type="entry name" value="Skp1_POZ"/>
    <property type="match status" value="1"/>
</dbReference>
<dbReference type="PANTHER" id="PTHR20648">
    <property type="entry name" value="ELONGIN-C"/>
    <property type="match status" value="1"/>
</dbReference>
<dbReference type="InterPro" id="IPR011333">
    <property type="entry name" value="SKP1/BTB/POZ_sf"/>
</dbReference>
<dbReference type="eggNOG" id="KOG3473">
    <property type="taxonomic scope" value="Eukaryota"/>
</dbReference>
<dbReference type="Gene3D" id="3.30.710.10">
    <property type="entry name" value="Potassium Channel Kv1.1, Chain A"/>
    <property type="match status" value="1"/>
</dbReference>
<reference evidence="7 8" key="1">
    <citation type="journal article" date="2012" name="PLoS Pathog.">
        <title>Diverse lifestyles and strategies of plant pathogenesis encoded in the genomes of eighteen Dothideomycetes fungi.</title>
        <authorList>
            <person name="Ohm R.A."/>
            <person name="Feau N."/>
            <person name="Henrissat B."/>
            <person name="Schoch C.L."/>
            <person name="Horwitz B.A."/>
            <person name="Barry K.W."/>
            <person name="Condon B.J."/>
            <person name="Copeland A.C."/>
            <person name="Dhillon B."/>
            <person name="Glaser F."/>
            <person name="Hesse C.N."/>
            <person name="Kosti I."/>
            <person name="LaButti K."/>
            <person name="Lindquist E.A."/>
            <person name="Lucas S."/>
            <person name="Salamov A.A."/>
            <person name="Bradshaw R.E."/>
            <person name="Ciuffetti L."/>
            <person name="Hamelin R.C."/>
            <person name="Kema G.H.J."/>
            <person name="Lawrence C."/>
            <person name="Scott J.A."/>
            <person name="Spatafora J.W."/>
            <person name="Turgeon B.G."/>
            <person name="de Wit P.J.G.M."/>
            <person name="Zhong S."/>
            <person name="Goodwin S.B."/>
            <person name="Grigoriev I.V."/>
        </authorList>
    </citation>
    <scope>NUCLEOTIDE SEQUENCE [LARGE SCALE GENOMIC DNA]</scope>
    <source>
        <strain evidence="7 8">UAMH 10762</strain>
    </source>
</reference>
<dbReference type="EMBL" id="KB445563">
    <property type="protein sequence ID" value="EMC91756.1"/>
    <property type="molecule type" value="Genomic_DNA"/>
</dbReference>
<dbReference type="InterPro" id="IPR039948">
    <property type="entry name" value="ELC1"/>
</dbReference>